<dbReference type="Pfam" id="PF16906">
    <property type="entry name" value="Ribosomal_L26"/>
    <property type="match status" value="1"/>
</dbReference>
<dbReference type="InterPro" id="IPR008991">
    <property type="entry name" value="Translation_prot_SH3-like_sf"/>
</dbReference>
<dbReference type="EMBL" id="VSSQ01000067">
    <property type="protein sequence ID" value="MPL72676.1"/>
    <property type="molecule type" value="Genomic_DNA"/>
</dbReference>
<sequence>MARISSTQPRKQRKFRYNAPIHTRGAFLHSPLASDLREKYGKRSFRVVTGDTVKVLRGEFKGIEGVVDNVDVKNTKVLVHGVSVKKANGEDVPRPLDPSKIMITKFNTKDAKRVARLEVKA</sequence>
<gene>
    <name evidence="5" type="ORF">SDC9_18464</name>
</gene>
<dbReference type="SUPFAM" id="SSF50104">
    <property type="entry name" value="Translation proteins SH3-like domain"/>
    <property type="match status" value="1"/>
</dbReference>
<comment type="similarity">
    <text evidence="1">Belongs to the universal ribosomal protein uL24 family.</text>
</comment>
<reference evidence="5" key="1">
    <citation type="submission" date="2019-08" db="EMBL/GenBank/DDBJ databases">
        <authorList>
            <person name="Kucharzyk K."/>
            <person name="Murdoch R.W."/>
            <person name="Higgins S."/>
            <person name="Loffler F."/>
        </authorList>
    </citation>
    <scope>NUCLEOTIDE SEQUENCE</scope>
</reference>
<dbReference type="Pfam" id="PF00467">
    <property type="entry name" value="KOW"/>
    <property type="match status" value="1"/>
</dbReference>
<keyword evidence="2" id="KW-0689">Ribosomal protein</keyword>
<dbReference type="GO" id="GO:0015934">
    <property type="term" value="C:large ribosomal subunit"/>
    <property type="evidence" value="ECO:0007669"/>
    <property type="project" value="InterPro"/>
</dbReference>
<name>A0A644U0A7_9ZZZZ</name>
<dbReference type="InterPro" id="IPR005756">
    <property type="entry name" value="Ribosomal_uL24_euk/arc"/>
</dbReference>
<protein>
    <recommendedName>
        <fullName evidence="4">KOW domain-containing protein</fullName>
    </recommendedName>
</protein>
<dbReference type="NCBIfam" id="TIGR01080">
    <property type="entry name" value="rplX_A_E"/>
    <property type="match status" value="1"/>
</dbReference>
<dbReference type="InterPro" id="IPR005825">
    <property type="entry name" value="Ribosomal_uL24_CS"/>
</dbReference>
<dbReference type="PANTHER" id="PTHR11143">
    <property type="entry name" value="60S RIBOSOMAL PROTEIN L26 FAMILY MEMBER"/>
    <property type="match status" value="1"/>
</dbReference>
<dbReference type="HAMAP" id="MF_01326_A">
    <property type="entry name" value="Ribosomal_uL24_A"/>
    <property type="match status" value="1"/>
</dbReference>
<dbReference type="InterPro" id="IPR005824">
    <property type="entry name" value="KOW"/>
</dbReference>
<keyword evidence="3" id="KW-0687">Ribonucleoprotein</keyword>
<evidence type="ECO:0000313" key="5">
    <source>
        <dbReference type="EMBL" id="MPL72676.1"/>
    </source>
</evidence>
<dbReference type="GO" id="GO:0006412">
    <property type="term" value="P:translation"/>
    <property type="evidence" value="ECO:0007669"/>
    <property type="project" value="InterPro"/>
</dbReference>
<accession>A0A644U0A7</accession>
<proteinExistence type="inferred from homology"/>
<dbReference type="PROSITE" id="PS01108">
    <property type="entry name" value="RIBOSOMAL_L24"/>
    <property type="match status" value="1"/>
</dbReference>
<organism evidence="5">
    <name type="scientific">bioreactor metagenome</name>
    <dbReference type="NCBI Taxonomy" id="1076179"/>
    <lineage>
        <taxon>unclassified sequences</taxon>
        <taxon>metagenomes</taxon>
        <taxon>ecological metagenomes</taxon>
    </lineage>
</organism>
<dbReference type="AlphaFoldDB" id="A0A644U0A7"/>
<dbReference type="InterPro" id="IPR014722">
    <property type="entry name" value="Rib_uL2_dom2"/>
</dbReference>
<comment type="caution">
    <text evidence="5">The sequence shown here is derived from an EMBL/GenBank/DDBJ whole genome shotgun (WGS) entry which is preliminary data.</text>
</comment>
<dbReference type="Gene3D" id="2.30.30.30">
    <property type="match status" value="1"/>
</dbReference>
<evidence type="ECO:0000256" key="3">
    <source>
        <dbReference type="ARBA" id="ARBA00023274"/>
    </source>
</evidence>
<feature type="domain" description="KOW" evidence="4">
    <location>
        <begin position="50"/>
        <end position="80"/>
    </location>
</feature>
<evidence type="ECO:0000256" key="2">
    <source>
        <dbReference type="ARBA" id="ARBA00022980"/>
    </source>
</evidence>
<dbReference type="GO" id="GO:0003735">
    <property type="term" value="F:structural constituent of ribosome"/>
    <property type="evidence" value="ECO:0007669"/>
    <property type="project" value="InterPro"/>
</dbReference>
<evidence type="ECO:0000256" key="1">
    <source>
        <dbReference type="ARBA" id="ARBA00010618"/>
    </source>
</evidence>
<evidence type="ECO:0000259" key="4">
    <source>
        <dbReference type="Pfam" id="PF00467"/>
    </source>
</evidence>
<dbReference type="InterPro" id="IPR041988">
    <property type="entry name" value="Ribosomal_uL24_KOW"/>
</dbReference>
<dbReference type="CDD" id="cd06089">
    <property type="entry name" value="KOW_RPL26"/>
    <property type="match status" value="1"/>
</dbReference>
<dbReference type="GO" id="GO:0003723">
    <property type="term" value="F:RNA binding"/>
    <property type="evidence" value="ECO:0007669"/>
    <property type="project" value="InterPro"/>
</dbReference>